<evidence type="ECO:0000313" key="2">
    <source>
        <dbReference type="Proteomes" id="UP001604336"/>
    </source>
</evidence>
<name>A0ABD1SAR7_9LAMI</name>
<gene>
    <name evidence="1" type="ORF">Adt_23101</name>
</gene>
<sequence>MTGEPWPSMEGTKSGSLVGWLGEEMRERFRRERGSGGEHIHSVFDEIEQKQKEVRLFVNAESERQRNGQWRSVPFTHPATMETVVMDADLKTKIKSDLENFLKSKQYYHWLGRVWKRSYL</sequence>
<dbReference type="PANTHER" id="PTHR23070">
    <property type="entry name" value="BCS1 AAA-TYPE ATPASE"/>
    <property type="match status" value="1"/>
</dbReference>
<evidence type="ECO:0000313" key="1">
    <source>
        <dbReference type="EMBL" id="KAL2497551.1"/>
    </source>
</evidence>
<accession>A0ABD1SAR7</accession>
<keyword evidence="2" id="KW-1185">Reference proteome</keyword>
<dbReference type="InterPro" id="IPR050747">
    <property type="entry name" value="Mitochondrial_chaperone_BCS1"/>
</dbReference>
<proteinExistence type="predicted"/>
<keyword evidence="1" id="KW-0378">Hydrolase</keyword>
<dbReference type="Proteomes" id="UP001604336">
    <property type="component" value="Unassembled WGS sequence"/>
</dbReference>
<organism evidence="1 2">
    <name type="scientific">Abeliophyllum distichum</name>
    <dbReference type="NCBI Taxonomy" id="126358"/>
    <lineage>
        <taxon>Eukaryota</taxon>
        <taxon>Viridiplantae</taxon>
        <taxon>Streptophyta</taxon>
        <taxon>Embryophyta</taxon>
        <taxon>Tracheophyta</taxon>
        <taxon>Spermatophyta</taxon>
        <taxon>Magnoliopsida</taxon>
        <taxon>eudicotyledons</taxon>
        <taxon>Gunneridae</taxon>
        <taxon>Pentapetalae</taxon>
        <taxon>asterids</taxon>
        <taxon>lamiids</taxon>
        <taxon>Lamiales</taxon>
        <taxon>Oleaceae</taxon>
        <taxon>Forsythieae</taxon>
        <taxon>Abeliophyllum</taxon>
    </lineage>
</organism>
<dbReference type="EMBL" id="JBFOLK010000007">
    <property type="protein sequence ID" value="KAL2497551.1"/>
    <property type="molecule type" value="Genomic_DNA"/>
</dbReference>
<protein>
    <submittedName>
        <fullName evidence="1">P-loop containing nucleoside triphosphate hydrolase superfamily protein</fullName>
    </submittedName>
</protein>
<comment type="caution">
    <text evidence="1">The sequence shown here is derived from an EMBL/GenBank/DDBJ whole genome shotgun (WGS) entry which is preliminary data.</text>
</comment>
<dbReference type="GO" id="GO:0016787">
    <property type="term" value="F:hydrolase activity"/>
    <property type="evidence" value="ECO:0007669"/>
    <property type="project" value="UniProtKB-KW"/>
</dbReference>
<dbReference type="AlphaFoldDB" id="A0ABD1SAR7"/>
<reference evidence="2" key="1">
    <citation type="submission" date="2024-07" db="EMBL/GenBank/DDBJ databases">
        <title>Two chromosome-level genome assemblies of Korean endemic species Abeliophyllum distichum and Forsythia ovata (Oleaceae).</title>
        <authorList>
            <person name="Jang H."/>
        </authorList>
    </citation>
    <scope>NUCLEOTIDE SEQUENCE [LARGE SCALE GENOMIC DNA]</scope>
</reference>